<dbReference type="EMBL" id="CP000248">
    <property type="protein sequence ID" value="ABD25187.1"/>
    <property type="molecule type" value="Genomic_DNA"/>
</dbReference>
<dbReference type="PANTHER" id="PTHR12526:SF572">
    <property type="entry name" value="BLL5144 PROTEIN"/>
    <property type="match status" value="1"/>
</dbReference>
<dbReference type="SUPFAM" id="SSF53756">
    <property type="entry name" value="UDP-Glycosyltransferase/glycogen phosphorylase"/>
    <property type="match status" value="1"/>
</dbReference>
<dbReference type="CDD" id="cd03822">
    <property type="entry name" value="GT4_mannosyltransferase-like"/>
    <property type="match status" value="1"/>
</dbReference>
<dbReference type="SUPFAM" id="SSF48208">
    <property type="entry name" value="Six-hairpin glycosidases"/>
    <property type="match status" value="1"/>
</dbReference>
<dbReference type="RefSeq" id="WP_011444401.1">
    <property type="nucleotide sequence ID" value="NC_007794.1"/>
</dbReference>
<sequence>MLRRGATLSPDVRLFIDRTGSGTGRPAQHSEHHKAMKSSSTTYRHADAVPPGSVLSFLRRADAAVCRRIALIGGFRPRKCGIATFTTDIYEQLGAHHPDVAVDLHVVDDPLAVHVYEGVRGIIRSDRPEDYRAAARRINEDAVDAVWLQHEYGIFGGEAGEMVLELVDRIAAPLIVTLHTVLAEPSDKQRAVLEHLLRRASGVMVMSDHSRKLLRQIYRVDADRIAVIAHGAPDRPFGREEEHKRQFGLEGRRVMMTFGLLGPGKGLETVIEALPAIAENHPDVVYRIVGATHPNLVARDGERYREGLMELAERLGVAANVQWDNRFLDTEELLDQLEACDIYLTPYPNMQQSTSGTLSYAVALGKAVVSTPYVHARELLAEGVGVLVEPRQADVIAAAVNRLLDDPQELRAVKRRAWEKGRETIWPCFARGARDLVESVAVQPCRPMPLLATPGFAGVAAMGDATGIMQHSIGTVPDRRHGYCLDDNVRALMLMGVADAVPVAERQRWAMIYASFIQHAWNPDRQAFRNFMNFDRTWCEDVGSDDSNGRTVWALGGAMRNAPDEGLRAWASQWFDIALAPVAAMEPPRTVAFVMLGCAQALKANPDHAAARTSLEHGANLLHALLASSRRPDWAWFEAVLGYDNPRLSQALIEAGTLLGREDWLESGLSSLRFISCQQVSAQGHFRPVGSETFGRAYENLPFDQQPLEAWAAIDAATAAFEATGDENWLHHAETAYRWFFGGNDRGVVLADIASGRCRDGVTPQGVNLNCGAESILAFQLAHYSICAVAGRTAEGRAILAGRTSEKIAERINSRGAQQLAGA</sequence>
<dbReference type="eggNOG" id="COG0438">
    <property type="taxonomic scope" value="Bacteria"/>
</dbReference>
<dbReference type="KEGG" id="nar:Saro_0740"/>
<organism evidence="4 5">
    <name type="scientific">Novosphingobium aromaticivorans (strain ATCC 700278 / DSM 12444 / CCUG 56034 / CIP 105152 / NBRC 16084 / F199)</name>
    <dbReference type="NCBI Taxonomy" id="279238"/>
    <lineage>
        <taxon>Bacteria</taxon>
        <taxon>Pseudomonadati</taxon>
        <taxon>Pseudomonadota</taxon>
        <taxon>Alphaproteobacteria</taxon>
        <taxon>Sphingomonadales</taxon>
        <taxon>Sphingomonadaceae</taxon>
        <taxon>Novosphingobium</taxon>
    </lineage>
</organism>
<dbReference type="InterPro" id="IPR001296">
    <property type="entry name" value="Glyco_trans_1"/>
</dbReference>
<feature type="domain" description="Glycosyltransferase subfamily 4-like N-terminal" evidence="3">
    <location>
        <begin position="104"/>
        <end position="231"/>
    </location>
</feature>
<feature type="domain" description="Glycosyl transferase family 1" evidence="2">
    <location>
        <begin position="241"/>
        <end position="417"/>
    </location>
</feature>
<dbReference type="HOGENOM" id="CLU_365505_0_0_5"/>
<dbReference type="Pfam" id="PF00534">
    <property type="entry name" value="Glycos_transf_1"/>
    <property type="match status" value="1"/>
</dbReference>
<reference evidence="5" key="1">
    <citation type="submission" date="2006-01" db="EMBL/GenBank/DDBJ databases">
        <title>Complete sequence of Novosphingobium aromaticivorans DSM 12444.</title>
        <authorList>
            <consortium name="US DOE Joint Genome Institute"/>
            <person name="Copeland A."/>
            <person name="Lucas S."/>
            <person name="Lapidus A."/>
            <person name="Barry K."/>
            <person name="Detter J.C."/>
            <person name="Glavina T."/>
            <person name="Hammon N."/>
            <person name="Israni S."/>
            <person name="Pitluck S."/>
            <person name="Chain P."/>
            <person name="Malfatti S."/>
            <person name="Shin M."/>
            <person name="Vergez L."/>
            <person name="Schmutz J."/>
            <person name="Larimer F."/>
            <person name="Land M."/>
            <person name="Kyrpides N."/>
            <person name="Ivanova N."/>
            <person name="Fredrickson J."/>
            <person name="Balkwill D."/>
            <person name="Romine M.F."/>
            <person name="Richardson P."/>
        </authorList>
    </citation>
    <scope>NUCLEOTIDE SEQUENCE [LARGE SCALE GENOMIC DNA]</scope>
    <source>
        <strain evidence="5">ATCC 700278 / DSM 12444 / CCUG 56034 / CIP 105152 / NBRC 16084 / F199</strain>
    </source>
</reference>
<evidence type="ECO:0000313" key="5">
    <source>
        <dbReference type="Proteomes" id="UP000009134"/>
    </source>
</evidence>
<dbReference type="Pfam" id="PF13439">
    <property type="entry name" value="Glyco_transf_4"/>
    <property type="match status" value="1"/>
</dbReference>
<gene>
    <name evidence="4" type="ordered locus">Saro_0740</name>
</gene>
<dbReference type="AlphaFoldDB" id="Q2GAD6"/>
<keyword evidence="5" id="KW-1185">Reference proteome</keyword>
<evidence type="ECO:0000313" key="4">
    <source>
        <dbReference type="EMBL" id="ABD25187.1"/>
    </source>
</evidence>
<proteinExistence type="predicted"/>
<dbReference type="CAZy" id="GT4">
    <property type="family name" value="Glycosyltransferase Family 4"/>
</dbReference>
<evidence type="ECO:0000259" key="3">
    <source>
        <dbReference type="Pfam" id="PF13439"/>
    </source>
</evidence>
<accession>Q2GAD6</accession>
<dbReference type="GO" id="GO:0005975">
    <property type="term" value="P:carbohydrate metabolic process"/>
    <property type="evidence" value="ECO:0007669"/>
    <property type="project" value="InterPro"/>
</dbReference>
<feature type="region of interest" description="Disordered" evidence="1">
    <location>
        <begin position="19"/>
        <end position="45"/>
    </location>
</feature>
<dbReference type="GO" id="GO:0016757">
    <property type="term" value="F:glycosyltransferase activity"/>
    <property type="evidence" value="ECO:0007669"/>
    <property type="project" value="InterPro"/>
</dbReference>
<dbReference type="Proteomes" id="UP000009134">
    <property type="component" value="Chromosome"/>
</dbReference>
<dbReference type="InterPro" id="IPR028098">
    <property type="entry name" value="Glyco_trans_4-like_N"/>
</dbReference>
<name>Q2GAD6_NOVAD</name>
<dbReference type="Gene3D" id="3.40.50.2000">
    <property type="entry name" value="Glycogen Phosphorylase B"/>
    <property type="match status" value="2"/>
</dbReference>
<dbReference type="InterPro" id="IPR008928">
    <property type="entry name" value="6-hairpin_glycosidase_sf"/>
</dbReference>
<evidence type="ECO:0000256" key="1">
    <source>
        <dbReference type="SAM" id="MobiDB-lite"/>
    </source>
</evidence>
<evidence type="ECO:0000259" key="2">
    <source>
        <dbReference type="Pfam" id="PF00534"/>
    </source>
</evidence>
<dbReference type="STRING" id="279238.Saro_0740"/>
<protein>
    <submittedName>
        <fullName evidence="4">Glycosyl transferase, group 1</fullName>
    </submittedName>
</protein>
<dbReference type="PANTHER" id="PTHR12526">
    <property type="entry name" value="GLYCOSYLTRANSFERASE"/>
    <property type="match status" value="1"/>
</dbReference>
<keyword evidence="4" id="KW-0808">Transferase</keyword>